<accession>A0A1X7UXB6</accession>
<dbReference type="AlphaFoldDB" id="A0A1X7UXB6"/>
<organism evidence="1">
    <name type="scientific">Amphimedon queenslandica</name>
    <name type="common">Sponge</name>
    <dbReference type="NCBI Taxonomy" id="400682"/>
    <lineage>
        <taxon>Eukaryota</taxon>
        <taxon>Metazoa</taxon>
        <taxon>Porifera</taxon>
        <taxon>Demospongiae</taxon>
        <taxon>Heteroscleromorpha</taxon>
        <taxon>Haplosclerida</taxon>
        <taxon>Niphatidae</taxon>
        <taxon>Amphimedon</taxon>
    </lineage>
</organism>
<sequence length="66" mass="7532">MKIKKNFHIIKSHHVSQKDNMKLLRMFVSGVGGTGKSFLIEAIKCLVDDIWHPERHQIMCAIVATT</sequence>
<proteinExistence type="predicted"/>
<dbReference type="EnsemblMetazoa" id="Aqu2.1.32428_001">
    <property type="protein sequence ID" value="Aqu2.1.32428_001"/>
    <property type="gene ID" value="Aqu2.1.32428"/>
</dbReference>
<evidence type="ECO:0000313" key="1">
    <source>
        <dbReference type="EnsemblMetazoa" id="Aqu2.1.32428_001"/>
    </source>
</evidence>
<dbReference type="InParanoid" id="A0A1X7UXB6"/>
<name>A0A1X7UXB6_AMPQE</name>
<evidence type="ECO:0008006" key="2">
    <source>
        <dbReference type="Google" id="ProtNLM"/>
    </source>
</evidence>
<reference evidence="1" key="1">
    <citation type="submission" date="2017-05" db="UniProtKB">
        <authorList>
            <consortium name="EnsemblMetazoa"/>
        </authorList>
    </citation>
    <scope>IDENTIFICATION</scope>
</reference>
<protein>
    <recommendedName>
        <fullName evidence="2">ATP-dependent DNA helicase</fullName>
    </recommendedName>
</protein>